<reference evidence="2" key="2">
    <citation type="journal article" date="2023" name="IMA Fungus">
        <title>Comparative genomic study of the Penicillium genus elucidates a diverse pangenome and 15 lateral gene transfer events.</title>
        <authorList>
            <person name="Petersen C."/>
            <person name="Sorensen T."/>
            <person name="Nielsen M.R."/>
            <person name="Sondergaard T.E."/>
            <person name="Sorensen J.L."/>
            <person name="Fitzpatrick D.A."/>
            <person name="Frisvad J.C."/>
            <person name="Nielsen K.L."/>
        </authorList>
    </citation>
    <scope>NUCLEOTIDE SEQUENCE</scope>
    <source>
        <strain evidence="2">IBT 15544</strain>
    </source>
</reference>
<evidence type="ECO:0000313" key="3">
    <source>
        <dbReference type="Proteomes" id="UP001150904"/>
    </source>
</evidence>
<dbReference type="Pfam" id="PF12937">
    <property type="entry name" value="F-box-like"/>
    <property type="match status" value="1"/>
</dbReference>
<reference evidence="2" key="1">
    <citation type="submission" date="2022-12" db="EMBL/GenBank/DDBJ databases">
        <authorList>
            <person name="Petersen C."/>
        </authorList>
    </citation>
    <scope>NUCLEOTIDE SEQUENCE</scope>
    <source>
        <strain evidence="2">IBT 15544</strain>
    </source>
</reference>
<dbReference type="SUPFAM" id="SSF81383">
    <property type="entry name" value="F-box domain"/>
    <property type="match status" value="1"/>
</dbReference>
<keyword evidence="3" id="KW-1185">Reference proteome</keyword>
<dbReference type="InterPro" id="IPR036047">
    <property type="entry name" value="F-box-like_dom_sf"/>
</dbReference>
<protein>
    <recommendedName>
        <fullName evidence="1">F-box domain-containing protein</fullName>
    </recommendedName>
</protein>
<dbReference type="EMBL" id="JAPQKR010000016">
    <property type="protein sequence ID" value="KAJ5191528.1"/>
    <property type="molecule type" value="Genomic_DNA"/>
</dbReference>
<evidence type="ECO:0000313" key="2">
    <source>
        <dbReference type="EMBL" id="KAJ5191528.1"/>
    </source>
</evidence>
<dbReference type="PROSITE" id="PS50181">
    <property type="entry name" value="FBOX"/>
    <property type="match status" value="1"/>
</dbReference>
<feature type="domain" description="F-box" evidence="1">
    <location>
        <begin position="1"/>
        <end position="45"/>
    </location>
</feature>
<organism evidence="2 3">
    <name type="scientific">Penicillium cinerascens</name>
    <dbReference type="NCBI Taxonomy" id="70096"/>
    <lineage>
        <taxon>Eukaryota</taxon>
        <taxon>Fungi</taxon>
        <taxon>Dikarya</taxon>
        <taxon>Ascomycota</taxon>
        <taxon>Pezizomycotina</taxon>
        <taxon>Eurotiomycetes</taxon>
        <taxon>Eurotiomycetidae</taxon>
        <taxon>Eurotiales</taxon>
        <taxon>Aspergillaceae</taxon>
        <taxon>Penicillium</taxon>
    </lineage>
</organism>
<name>A0A9W9M798_9EURO</name>
<dbReference type="GeneID" id="83184870"/>
<evidence type="ECO:0000259" key="1">
    <source>
        <dbReference type="PROSITE" id="PS50181"/>
    </source>
</evidence>
<dbReference type="OrthoDB" id="5126814at2759"/>
<sequence>MTLGLPLELFQKILLYLDIESFYSVTRTCRTWRDYALAHYVLRKQLKSTPMTDSLPDNTSYTDLVSWFNYISKTQLLGLRVSNCKKIRNSRSNCANNVPIWSTQGKIWTEMQGLDLKIASPLGTIQLTLSPSIFPRPGEVSKAQQWFCSGGQAARYQIALSGKQDLVAVALGNKVHIYSVGVGLTSEDHVECAFQGTSLNWAQSVEFAESDTLLRCEINRGGATVVQYRGFGTKSTGASLSGLEYWQTALSNVYLASDTVPRIDWFGLRGVRLLPCTGNHPENPSRPRSGHPQSFVAIMQRGNQTSYGLCSQSSDGNAAIAWEVAYQNKSTDEQVAMKDDPRWNPAKLPLGQCHKTILAISDDARLLAIFEQPSNTRPGALYICSLHTHEMTEKPVPAKIVRRWPLLLGILEHNIIGLRVIRQNSLDCGKPKQMYTVEAQSYGFNFGWSLSAY</sequence>
<dbReference type="Gene3D" id="1.20.1280.50">
    <property type="match status" value="1"/>
</dbReference>
<dbReference type="AlphaFoldDB" id="A0A9W9M798"/>
<comment type="caution">
    <text evidence="2">The sequence shown here is derived from an EMBL/GenBank/DDBJ whole genome shotgun (WGS) entry which is preliminary data.</text>
</comment>
<dbReference type="RefSeq" id="XP_058304468.1">
    <property type="nucleotide sequence ID" value="XM_058457569.1"/>
</dbReference>
<dbReference type="SMART" id="SM00256">
    <property type="entry name" value="FBOX"/>
    <property type="match status" value="1"/>
</dbReference>
<gene>
    <name evidence="2" type="ORF">N7498_010513</name>
</gene>
<accession>A0A9W9M798</accession>
<proteinExistence type="predicted"/>
<dbReference type="Proteomes" id="UP001150904">
    <property type="component" value="Unassembled WGS sequence"/>
</dbReference>
<dbReference type="InterPro" id="IPR001810">
    <property type="entry name" value="F-box_dom"/>
</dbReference>
<dbReference type="CDD" id="cd09917">
    <property type="entry name" value="F-box_SF"/>
    <property type="match status" value="1"/>
</dbReference>